<dbReference type="EMBL" id="NOVD01000066">
    <property type="protein sequence ID" value="PCK22632.1"/>
    <property type="molecule type" value="Genomic_DNA"/>
</dbReference>
<proteinExistence type="predicted"/>
<gene>
    <name evidence="1" type="ORF">CHR55_31970</name>
</gene>
<dbReference type="AlphaFoldDB" id="A0A2A5IZT8"/>
<reference evidence="1 2" key="1">
    <citation type="submission" date="2017-07" db="EMBL/GenBank/DDBJ databases">
        <title>Draft sequence of Rhodococcus enclensis 23b-28.</title>
        <authorList>
            <person name="Besaury L."/>
            <person name="Sancelme M."/>
            <person name="Amato P."/>
            <person name="Lallement A."/>
            <person name="Delort A.-M."/>
        </authorList>
    </citation>
    <scope>NUCLEOTIDE SEQUENCE [LARGE SCALE GENOMIC DNA]</scope>
    <source>
        <strain evidence="1 2">23b-28</strain>
    </source>
</reference>
<dbReference type="Proteomes" id="UP000230886">
    <property type="component" value="Unassembled WGS sequence"/>
</dbReference>
<protein>
    <submittedName>
        <fullName evidence="1">Uncharacterized protein</fullName>
    </submittedName>
</protein>
<organism evidence="1 2">
    <name type="scientific">Rhodococcus qingshengii</name>
    <dbReference type="NCBI Taxonomy" id="334542"/>
    <lineage>
        <taxon>Bacteria</taxon>
        <taxon>Bacillati</taxon>
        <taxon>Actinomycetota</taxon>
        <taxon>Actinomycetes</taxon>
        <taxon>Mycobacteriales</taxon>
        <taxon>Nocardiaceae</taxon>
        <taxon>Rhodococcus</taxon>
        <taxon>Rhodococcus erythropolis group</taxon>
    </lineage>
</organism>
<accession>A0A2A5IZT8</accession>
<sequence>MRFHRPILGRLVLGSLRRQGLASTTKVPVKYPRWVTKDAAWSSEAAGGVGGVVLSGGYSTDAIFREEFGWLRWEPLPKPRSVER</sequence>
<evidence type="ECO:0000313" key="1">
    <source>
        <dbReference type="EMBL" id="PCK22632.1"/>
    </source>
</evidence>
<comment type="caution">
    <text evidence="1">The sequence shown here is derived from an EMBL/GenBank/DDBJ whole genome shotgun (WGS) entry which is preliminary data.</text>
</comment>
<name>A0A2A5IZT8_RHOSG</name>
<evidence type="ECO:0000313" key="2">
    <source>
        <dbReference type="Proteomes" id="UP000230886"/>
    </source>
</evidence>